<evidence type="ECO:0000256" key="11">
    <source>
        <dbReference type="SAM" id="SignalP"/>
    </source>
</evidence>
<dbReference type="GO" id="GO:0044718">
    <property type="term" value="P:siderophore transmembrane transport"/>
    <property type="evidence" value="ECO:0007669"/>
    <property type="project" value="TreeGrafter"/>
</dbReference>
<dbReference type="InterPro" id="IPR036942">
    <property type="entry name" value="Beta-barrel_TonB_sf"/>
</dbReference>
<dbReference type="PANTHER" id="PTHR30069:SF41">
    <property type="entry name" value="HEME_HEMOPEXIN UTILIZATION PROTEIN C"/>
    <property type="match status" value="1"/>
</dbReference>
<dbReference type="SUPFAM" id="SSF56935">
    <property type="entry name" value="Porins"/>
    <property type="match status" value="1"/>
</dbReference>
<gene>
    <name evidence="14" type="ORF">MARGE09_P0822</name>
</gene>
<feature type="signal peptide" evidence="11">
    <location>
        <begin position="1"/>
        <end position="31"/>
    </location>
</feature>
<evidence type="ECO:0000313" key="14">
    <source>
        <dbReference type="EMBL" id="BCD96622.1"/>
    </source>
</evidence>
<dbReference type="GO" id="GO:0015344">
    <property type="term" value="F:siderophore uptake transmembrane transporter activity"/>
    <property type="evidence" value="ECO:0007669"/>
    <property type="project" value="TreeGrafter"/>
</dbReference>
<dbReference type="PANTHER" id="PTHR30069">
    <property type="entry name" value="TONB-DEPENDENT OUTER MEMBRANE RECEPTOR"/>
    <property type="match status" value="1"/>
</dbReference>
<comment type="subcellular location">
    <subcellularLocation>
        <location evidence="1 9">Cell outer membrane</location>
        <topology evidence="1 9">Multi-pass membrane protein</topology>
    </subcellularLocation>
</comment>
<keyword evidence="4 9" id="KW-1134">Transmembrane beta strand</keyword>
<dbReference type="Gene3D" id="2.170.130.10">
    <property type="entry name" value="TonB-dependent receptor, plug domain"/>
    <property type="match status" value="1"/>
</dbReference>
<keyword evidence="11" id="KW-0732">Signal</keyword>
<dbReference type="GO" id="GO:0009279">
    <property type="term" value="C:cell outer membrane"/>
    <property type="evidence" value="ECO:0007669"/>
    <property type="project" value="UniProtKB-SubCell"/>
</dbReference>
<keyword evidence="7 9" id="KW-0472">Membrane</keyword>
<reference evidence="14 15" key="1">
    <citation type="journal article" date="2022" name="IScience">
        <title>An ultrasensitive nanofiber-based assay for enzymatic hydrolysis and deep-sea microbial degradation of cellulose.</title>
        <authorList>
            <person name="Tsudome M."/>
            <person name="Tachioka M."/>
            <person name="Miyazaki M."/>
            <person name="Uchimura K."/>
            <person name="Tsuda M."/>
            <person name="Takaki Y."/>
            <person name="Deguchi S."/>
        </authorList>
    </citation>
    <scope>NUCLEOTIDE SEQUENCE [LARGE SCALE GENOMIC DNA]</scope>
    <source>
        <strain evidence="14 15">GE09</strain>
    </source>
</reference>
<feature type="chain" id="PRO_5042832756" evidence="11">
    <location>
        <begin position="32"/>
        <end position="730"/>
    </location>
</feature>
<dbReference type="EMBL" id="AP023086">
    <property type="protein sequence ID" value="BCD96622.1"/>
    <property type="molecule type" value="Genomic_DNA"/>
</dbReference>
<evidence type="ECO:0000256" key="10">
    <source>
        <dbReference type="RuleBase" id="RU003357"/>
    </source>
</evidence>
<dbReference type="Pfam" id="PF00593">
    <property type="entry name" value="TonB_dep_Rec_b-barrel"/>
    <property type="match status" value="1"/>
</dbReference>
<keyword evidence="8 9" id="KW-0998">Cell outer membrane</keyword>
<dbReference type="InterPro" id="IPR012910">
    <property type="entry name" value="Plug_dom"/>
</dbReference>
<keyword evidence="3 9" id="KW-0813">Transport</keyword>
<evidence type="ECO:0000256" key="4">
    <source>
        <dbReference type="ARBA" id="ARBA00022452"/>
    </source>
</evidence>
<evidence type="ECO:0000313" key="15">
    <source>
        <dbReference type="Proteomes" id="UP001320119"/>
    </source>
</evidence>
<comment type="similarity">
    <text evidence="2 9 10">Belongs to the TonB-dependent receptor family.</text>
</comment>
<evidence type="ECO:0000256" key="7">
    <source>
        <dbReference type="ARBA" id="ARBA00023136"/>
    </source>
</evidence>
<dbReference type="RefSeq" id="WP_236986113.1">
    <property type="nucleotide sequence ID" value="NZ_AP023086.1"/>
</dbReference>
<evidence type="ECO:0000256" key="3">
    <source>
        <dbReference type="ARBA" id="ARBA00022448"/>
    </source>
</evidence>
<evidence type="ECO:0000259" key="12">
    <source>
        <dbReference type="Pfam" id="PF00593"/>
    </source>
</evidence>
<dbReference type="Pfam" id="PF07715">
    <property type="entry name" value="Plug"/>
    <property type="match status" value="1"/>
</dbReference>
<accession>A0AAN1WFG0</accession>
<dbReference type="InterPro" id="IPR037066">
    <property type="entry name" value="Plug_dom_sf"/>
</dbReference>
<keyword evidence="5 9" id="KW-0812">Transmembrane</keyword>
<keyword evidence="15" id="KW-1185">Reference proteome</keyword>
<keyword evidence="6 10" id="KW-0798">TonB box</keyword>
<keyword evidence="14" id="KW-0675">Receptor</keyword>
<evidence type="ECO:0000256" key="5">
    <source>
        <dbReference type="ARBA" id="ARBA00022692"/>
    </source>
</evidence>
<dbReference type="KEGG" id="marq:MARGE09_P0822"/>
<feature type="domain" description="TonB-dependent receptor-like beta-barrel" evidence="12">
    <location>
        <begin position="259"/>
        <end position="688"/>
    </location>
</feature>
<evidence type="ECO:0000259" key="13">
    <source>
        <dbReference type="Pfam" id="PF07715"/>
    </source>
</evidence>
<dbReference type="InterPro" id="IPR039426">
    <property type="entry name" value="TonB-dep_rcpt-like"/>
</dbReference>
<dbReference type="InterPro" id="IPR000531">
    <property type="entry name" value="Beta-barrel_TonB"/>
</dbReference>
<protein>
    <submittedName>
        <fullName evidence="14">Hemoglobin/transferrin/lactoferrin receptor protein</fullName>
    </submittedName>
</protein>
<dbReference type="PROSITE" id="PS52016">
    <property type="entry name" value="TONB_DEPENDENT_REC_3"/>
    <property type="match status" value="1"/>
</dbReference>
<sequence length="730" mass="79548">MLYPLKKSPLATAISSISAGLLCSLSVNALAQSDSANAQNPPIEEIYIWGTEVKATSIDLGQEAIAIRQADHLSDLLRVIPGVDVGGAHSLNQRITIRSLDDKNLRISVDGANQNTYMFHHMGNLQIHSDILQSADIQVGNNSVINGGLGGVARFETRSAKDLLNPDNQFGGRINTTVASNDYTNLSGSLYAQLGPVVDILGYVNSVARDNYEVGGGEIKDADGQVIENTDGKVRGLEGDLFDALLKVGVDITDNQRFKIGYEAYKDEGDYSSRPDMGIATDVAIGNGESVLLPTEFTRDTLTLNYNGDWDNSSVEAAIYSNISTLERNELGKGRGGATYLQTGEATNNGFNILASHSLGNNITHEITYGVDVIAYDTEYYAFGENGNQLSTATEEATSSAVFIQDRIALTDKLAITPGVRYETWDIKSHLIDDSFSEPTFALALEYQLDKGLTFNASATQLFKGPELSEVFNGAGAGDVYNADIDPETGMNTEFGLAYQGSAFSAGFTAFETVIEDYIYDYINYTLYEAPFPKDNIGNMRLRGLEAYWGYATDNLDILLTYSSVDSKLSAFEEYAEMDYLVVDRAGAPVLDDDGNEQIIAQEGFDGARTDRKQGDTFSLMIDYAIPEADLKFHYDVMHVSSLPAGKDLDGATLNNEKDGYSVHNISVRWTPSKFAEGLALTFGIDNLFDEYYASQASRTGVSFHPVFGELFLTDYEPGRNIKGSVSYQF</sequence>
<dbReference type="Proteomes" id="UP001320119">
    <property type="component" value="Chromosome"/>
</dbReference>
<evidence type="ECO:0000256" key="6">
    <source>
        <dbReference type="ARBA" id="ARBA00023077"/>
    </source>
</evidence>
<proteinExistence type="inferred from homology"/>
<evidence type="ECO:0000256" key="9">
    <source>
        <dbReference type="PROSITE-ProRule" id="PRU01360"/>
    </source>
</evidence>
<feature type="domain" description="TonB-dependent receptor plug" evidence="13">
    <location>
        <begin position="60"/>
        <end position="152"/>
    </location>
</feature>
<name>A0AAN1WFG0_9GAMM</name>
<dbReference type="Gene3D" id="2.40.170.20">
    <property type="entry name" value="TonB-dependent receptor, beta-barrel domain"/>
    <property type="match status" value="1"/>
</dbReference>
<evidence type="ECO:0000256" key="2">
    <source>
        <dbReference type="ARBA" id="ARBA00009810"/>
    </source>
</evidence>
<dbReference type="AlphaFoldDB" id="A0AAN1WFG0"/>
<evidence type="ECO:0000256" key="8">
    <source>
        <dbReference type="ARBA" id="ARBA00023237"/>
    </source>
</evidence>
<organism evidence="14 15">
    <name type="scientific">Marinagarivorans cellulosilyticus</name>
    <dbReference type="NCBI Taxonomy" id="2721545"/>
    <lineage>
        <taxon>Bacteria</taxon>
        <taxon>Pseudomonadati</taxon>
        <taxon>Pseudomonadota</taxon>
        <taxon>Gammaproteobacteria</taxon>
        <taxon>Cellvibrionales</taxon>
        <taxon>Cellvibrionaceae</taxon>
        <taxon>Marinagarivorans</taxon>
    </lineage>
</organism>
<evidence type="ECO:0000256" key="1">
    <source>
        <dbReference type="ARBA" id="ARBA00004571"/>
    </source>
</evidence>